<proteinExistence type="predicted"/>
<dbReference type="CDD" id="cd00093">
    <property type="entry name" value="HTH_XRE"/>
    <property type="match status" value="1"/>
</dbReference>
<dbReference type="InterPro" id="IPR001387">
    <property type="entry name" value="Cro/C1-type_HTH"/>
</dbReference>
<protein>
    <submittedName>
        <fullName evidence="2">Helix-turn-helix domain-containing protein</fullName>
    </submittedName>
</protein>
<dbReference type="Pfam" id="PF13560">
    <property type="entry name" value="HTH_31"/>
    <property type="match status" value="1"/>
</dbReference>
<dbReference type="InterPro" id="IPR010982">
    <property type="entry name" value="Lambda_DNA-bd_dom_sf"/>
</dbReference>
<dbReference type="Proteomes" id="UP001556170">
    <property type="component" value="Unassembled WGS sequence"/>
</dbReference>
<comment type="caution">
    <text evidence="2">The sequence shown here is derived from an EMBL/GenBank/DDBJ whole genome shotgun (WGS) entry which is preliminary data.</text>
</comment>
<feature type="domain" description="HTH cro/C1-type" evidence="1">
    <location>
        <begin position="70"/>
        <end position="124"/>
    </location>
</feature>
<dbReference type="PROSITE" id="PS50943">
    <property type="entry name" value="HTH_CROC1"/>
    <property type="match status" value="1"/>
</dbReference>
<name>A0ABV3QQ35_9GAMM</name>
<accession>A0ABV3QQ35</accession>
<dbReference type="RefSeq" id="WP_367844833.1">
    <property type="nucleotide sequence ID" value="NZ_JBFOHL010000008.1"/>
</dbReference>
<dbReference type="EMBL" id="JBFOHL010000008">
    <property type="protein sequence ID" value="MEW9624524.1"/>
    <property type="molecule type" value="Genomic_DNA"/>
</dbReference>
<evidence type="ECO:0000313" key="2">
    <source>
        <dbReference type="EMBL" id="MEW9624524.1"/>
    </source>
</evidence>
<sequence length="210" mass="22822">MSSVGCWAQVEMLASGALAGRIDHKMYLTIDKLSILYILGNTIRDGYMPPADAHPHAAPALGSVMLGAALRARRKALGISMAAAAEAAQVSRITWHRLEKGEATVALGSLLAAARVLGMDLRLQAKDASSPVAEYPLDVGLPLHIRLDDYPQLRSLAWQVGDATQAVSPREALGLYQRNWRHLQPELLEPEERALIDALREVYGADDLRV</sequence>
<gene>
    <name evidence="2" type="ORF">ABQJ56_09800</name>
</gene>
<reference evidence="2 3" key="1">
    <citation type="submission" date="2024-06" db="EMBL/GenBank/DDBJ databases">
        <authorList>
            <person name="Woo H."/>
        </authorList>
    </citation>
    <scope>NUCLEOTIDE SEQUENCE [LARGE SCALE GENOMIC DNA]</scope>
    <source>
        <strain evidence="2 3">S2-g</strain>
    </source>
</reference>
<dbReference type="SUPFAM" id="SSF47413">
    <property type="entry name" value="lambda repressor-like DNA-binding domains"/>
    <property type="match status" value="1"/>
</dbReference>
<evidence type="ECO:0000313" key="3">
    <source>
        <dbReference type="Proteomes" id="UP001556170"/>
    </source>
</evidence>
<organism evidence="2 3">
    <name type="scientific">Rhodanobacter geophilus</name>
    <dbReference type="NCBI Taxonomy" id="3162488"/>
    <lineage>
        <taxon>Bacteria</taxon>
        <taxon>Pseudomonadati</taxon>
        <taxon>Pseudomonadota</taxon>
        <taxon>Gammaproteobacteria</taxon>
        <taxon>Lysobacterales</taxon>
        <taxon>Rhodanobacteraceae</taxon>
        <taxon>Rhodanobacter</taxon>
    </lineage>
</organism>
<dbReference type="SMART" id="SM00530">
    <property type="entry name" value="HTH_XRE"/>
    <property type="match status" value="1"/>
</dbReference>
<keyword evidence="3" id="KW-1185">Reference proteome</keyword>
<dbReference type="Gene3D" id="1.10.260.40">
    <property type="entry name" value="lambda repressor-like DNA-binding domains"/>
    <property type="match status" value="1"/>
</dbReference>
<evidence type="ECO:0000259" key="1">
    <source>
        <dbReference type="PROSITE" id="PS50943"/>
    </source>
</evidence>